<sequence>MDTIQRATTYDVGGVRYPRPFKIRRLGHFGFNVADMDKGLDFYCRLLGFRVTDTRDFSKVPGREEMAKRLQDPRIVFMSHNSDHHAFLLAHKSLGAIFGDDAVSRDVTVNQITWQVGTMDEVFAAADYFRERDVEIRRVGRDMPGSNWHTYIRDPDGHTVELYYGMEQIGWDGRSKPESMYYRAFRETPELPQISEEQEVRDAVANGIDVNAGNVIKDETGEEYVVAGTRLPRPFKVTSIGPMSLFVADVGASEAFYTQTMGFIRTEVVTWKGHRCVFLRNGSEHHSLSLFPKALRGELGLNPDTSCASMGVEVGSYQQLRDAVSYLKKKGVQFTDVIPPELYPGVDYAAHILDPAGHCLMLHYYMERIGWDGKPRPAEQRRKVGKDWPEAIEPMSDTYADQTFMGPLG</sequence>
<feature type="domain" description="VOC" evidence="2">
    <location>
        <begin position="239"/>
        <end position="365"/>
    </location>
</feature>
<evidence type="ECO:0000259" key="2">
    <source>
        <dbReference type="PROSITE" id="PS51819"/>
    </source>
</evidence>
<dbReference type="RefSeq" id="WP_216965550.1">
    <property type="nucleotide sequence ID" value="NZ_JAHOPB010000002.1"/>
</dbReference>
<keyword evidence="4" id="KW-1185">Reference proteome</keyword>
<dbReference type="Proteomes" id="UP000727907">
    <property type="component" value="Unassembled WGS sequence"/>
</dbReference>
<dbReference type="Pfam" id="PF00903">
    <property type="entry name" value="Glyoxalase"/>
    <property type="match status" value="2"/>
</dbReference>
<organism evidence="3 4">
    <name type="scientific">Reyranella humidisoli</name>
    <dbReference type="NCBI Taxonomy" id="2849149"/>
    <lineage>
        <taxon>Bacteria</taxon>
        <taxon>Pseudomonadati</taxon>
        <taxon>Pseudomonadota</taxon>
        <taxon>Alphaproteobacteria</taxon>
        <taxon>Hyphomicrobiales</taxon>
        <taxon>Reyranellaceae</taxon>
        <taxon>Reyranella</taxon>
    </lineage>
</organism>
<dbReference type="PANTHER" id="PTHR43048:SF3">
    <property type="entry name" value="METHYLMALONYL-COA EPIMERASE, MITOCHONDRIAL"/>
    <property type="match status" value="1"/>
</dbReference>
<dbReference type="InterPro" id="IPR037523">
    <property type="entry name" value="VOC_core"/>
</dbReference>
<dbReference type="InterPro" id="IPR004360">
    <property type="entry name" value="Glyas_Fos-R_dOase_dom"/>
</dbReference>
<evidence type="ECO:0000313" key="4">
    <source>
        <dbReference type="Proteomes" id="UP000727907"/>
    </source>
</evidence>
<reference evidence="3 4" key="1">
    <citation type="submission" date="2021-06" db="EMBL/GenBank/DDBJ databases">
        <authorList>
            <person name="Lee D.H."/>
        </authorList>
    </citation>
    <scope>NUCLEOTIDE SEQUENCE [LARGE SCALE GENOMIC DNA]</scope>
    <source>
        <strain evidence="3 4">MMS21-HV4-11</strain>
    </source>
</reference>
<accession>A0ABS6ITR9</accession>
<evidence type="ECO:0000313" key="3">
    <source>
        <dbReference type="EMBL" id="MBU8876618.1"/>
    </source>
</evidence>
<name>A0ABS6ITR9_9HYPH</name>
<comment type="caution">
    <text evidence="3">The sequence shown here is derived from an EMBL/GenBank/DDBJ whole genome shotgun (WGS) entry which is preliminary data.</text>
</comment>
<evidence type="ECO:0000256" key="1">
    <source>
        <dbReference type="ARBA" id="ARBA00022723"/>
    </source>
</evidence>
<dbReference type="InterPro" id="IPR051785">
    <property type="entry name" value="MMCE/EMCE_epimerase"/>
</dbReference>
<dbReference type="PROSITE" id="PS51819">
    <property type="entry name" value="VOC"/>
    <property type="match status" value="2"/>
</dbReference>
<feature type="domain" description="VOC" evidence="2">
    <location>
        <begin position="25"/>
        <end position="165"/>
    </location>
</feature>
<dbReference type="CDD" id="cd06587">
    <property type="entry name" value="VOC"/>
    <property type="match status" value="1"/>
</dbReference>
<proteinExistence type="predicted"/>
<protein>
    <submittedName>
        <fullName evidence="3">VOC family protein</fullName>
    </submittedName>
</protein>
<dbReference type="PANTHER" id="PTHR43048">
    <property type="entry name" value="METHYLMALONYL-COA EPIMERASE"/>
    <property type="match status" value="1"/>
</dbReference>
<gene>
    <name evidence="3" type="ORF">KQ910_22785</name>
</gene>
<keyword evidence="1" id="KW-0479">Metal-binding</keyword>
<dbReference type="EMBL" id="JAHOPB010000002">
    <property type="protein sequence ID" value="MBU8876618.1"/>
    <property type="molecule type" value="Genomic_DNA"/>
</dbReference>